<evidence type="ECO:0000256" key="1">
    <source>
        <dbReference type="SAM" id="MobiDB-lite"/>
    </source>
</evidence>
<sequence length="104" mass="11866">MIAFIVIMLVCKWGNFSIIPEELKMKRPRKYKFPKITRGDDYKWEAHYSSSSDDSSSDEESDDDIFFGDPDVSSEESDTEEDSESSDDTSDSDSSDSDAETVFY</sequence>
<accession>A0A481YSZ7</accession>
<feature type="region of interest" description="Disordered" evidence="1">
    <location>
        <begin position="47"/>
        <end position="104"/>
    </location>
</feature>
<organism evidence="2">
    <name type="scientific">Marseillevirus LCMAC101</name>
    <dbReference type="NCBI Taxonomy" id="2506602"/>
    <lineage>
        <taxon>Viruses</taxon>
        <taxon>Varidnaviria</taxon>
        <taxon>Bamfordvirae</taxon>
        <taxon>Nucleocytoviricota</taxon>
        <taxon>Megaviricetes</taxon>
        <taxon>Pimascovirales</taxon>
        <taxon>Pimascovirales incertae sedis</taxon>
        <taxon>Marseilleviridae</taxon>
    </lineage>
</organism>
<feature type="compositionally biased region" description="Acidic residues" evidence="1">
    <location>
        <begin position="55"/>
        <end position="104"/>
    </location>
</feature>
<protein>
    <submittedName>
        <fullName evidence="2">Uncharacterized protein</fullName>
    </submittedName>
</protein>
<dbReference type="EMBL" id="MK500328">
    <property type="protein sequence ID" value="QBK85895.1"/>
    <property type="molecule type" value="Genomic_DNA"/>
</dbReference>
<name>A0A481YSZ7_9VIRU</name>
<gene>
    <name evidence="2" type="ORF">LCMAC101_04900</name>
</gene>
<evidence type="ECO:0000313" key="2">
    <source>
        <dbReference type="EMBL" id="QBK85895.1"/>
    </source>
</evidence>
<proteinExistence type="predicted"/>
<reference evidence="2" key="1">
    <citation type="journal article" date="2019" name="MBio">
        <title>Virus Genomes from Deep Sea Sediments Expand the Ocean Megavirome and Support Independent Origins of Viral Gigantism.</title>
        <authorList>
            <person name="Backstrom D."/>
            <person name="Yutin N."/>
            <person name="Jorgensen S.L."/>
            <person name="Dharamshi J."/>
            <person name="Homa F."/>
            <person name="Zaremba-Niedwiedzka K."/>
            <person name="Spang A."/>
            <person name="Wolf Y.I."/>
            <person name="Koonin E.V."/>
            <person name="Ettema T.J."/>
        </authorList>
    </citation>
    <scope>NUCLEOTIDE SEQUENCE</scope>
</reference>